<proteinExistence type="predicted"/>
<dbReference type="EMBL" id="QLNT01000012">
    <property type="protein sequence ID" value="KAF3069388.1"/>
    <property type="molecule type" value="Genomic_DNA"/>
</dbReference>
<accession>A0A9P4XDJ3</accession>
<sequence length="129" mass="14239">MPGGFARPFSSPFETTLIPSSLSQFAFRSPLSALRTAPAESFCCAANAFVRQVDQSWQSSAELWRLNRLRDQEHPGKQSTSRHRSSAAPKTKGAHETPPPTAPFFPQSNFTTILLQVDLALLSLFFSLN</sequence>
<dbReference type="AlphaFoldDB" id="A0A9P4XDJ3"/>
<keyword evidence="3" id="KW-1185">Reference proteome</keyword>
<evidence type="ECO:0000313" key="2">
    <source>
        <dbReference type="EMBL" id="KAF3069388.1"/>
    </source>
</evidence>
<evidence type="ECO:0000256" key="1">
    <source>
        <dbReference type="SAM" id="MobiDB-lite"/>
    </source>
</evidence>
<reference evidence="2 3" key="1">
    <citation type="submission" date="2018-06" db="EMBL/GenBank/DDBJ databases">
        <title>Genome analysis of cellulolytic fungus Trichoderma lentiforme CFAM-422.</title>
        <authorList>
            <person name="Steindorff A.S."/>
            <person name="Formighieri E.F."/>
            <person name="Midorikawa G.E.O."/>
            <person name="Tamietti M.S."/>
            <person name="Ramos E.Z."/>
            <person name="Silva A.S."/>
            <person name="Bon E.P.S."/>
            <person name="Mendes T.D."/>
            <person name="Damaso M.C.T."/>
            <person name="Favaro L.C.L."/>
        </authorList>
    </citation>
    <scope>NUCLEOTIDE SEQUENCE [LARGE SCALE GENOMIC DNA]</scope>
    <source>
        <strain evidence="2 3">CFAM-422</strain>
    </source>
</reference>
<protein>
    <submittedName>
        <fullName evidence="2">Uncharacterized protein</fullName>
    </submittedName>
</protein>
<gene>
    <name evidence="2" type="ORF">CFAM422_007150</name>
</gene>
<organism evidence="2 3">
    <name type="scientific">Trichoderma lentiforme</name>
    <dbReference type="NCBI Taxonomy" id="1567552"/>
    <lineage>
        <taxon>Eukaryota</taxon>
        <taxon>Fungi</taxon>
        <taxon>Dikarya</taxon>
        <taxon>Ascomycota</taxon>
        <taxon>Pezizomycotina</taxon>
        <taxon>Sordariomycetes</taxon>
        <taxon>Hypocreomycetidae</taxon>
        <taxon>Hypocreales</taxon>
        <taxon>Hypocreaceae</taxon>
        <taxon>Trichoderma</taxon>
    </lineage>
</organism>
<dbReference type="Proteomes" id="UP000801864">
    <property type="component" value="Unassembled WGS sequence"/>
</dbReference>
<feature type="region of interest" description="Disordered" evidence="1">
    <location>
        <begin position="68"/>
        <end position="102"/>
    </location>
</feature>
<name>A0A9P4XDJ3_9HYPO</name>
<comment type="caution">
    <text evidence="2">The sequence shown here is derived from an EMBL/GenBank/DDBJ whole genome shotgun (WGS) entry which is preliminary data.</text>
</comment>
<evidence type="ECO:0000313" key="3">
    <source>
        <dbReference type="Proteomes" id="UP000801864"/>
    </source>
</evidence>